<evidence type="ECO:0000259" key="3">
    <source>
        <dbReference type="Pfam" id="PF09992"/>
    </source>
</evidence>
<dbReference type="Pfam" id="PF05036">
    <property type="entry name" value="SPOR"/>
    <property type="match status" value="1"/>
</dbReference>
<evidence type="ECO:0000313" key="4">
    <source>
        <dbReference type="EMBL" id="MBL1104170.1"/>
    </source>
</evidence>
<dbReference type="InterPro" id="IPR007730">
    <property type="entry name" value="SPOR-like_dom"/>
</dbReference>
<feature type="chain" id="PRO_5045794494" evidence="1">
    <location>
        <begin position="41"/>
        <end position="564"/>
    </location>
</feature>
<dbReference type="Gene3D" id="3.30.70.1070">
    <property type="entry name" value="Sporulation related repeat"/>
    <property type="match status" value="1"/>
</dbReference>
<protein>
    <submittedName>
        <fullName evidence="4">Phosphodiester glycosidase family protein</fullName>
    </submittedName>
</protein>
<evidence type="ECO:0000256" key="1">
    <source>
        <dbReference type="SAM" id="SignalP"/>
    </source>
</evidence>
<evidence type="ECO:0000259" key="2">
    <source>
        <dbReference type="Pfam" id="PF05036"/>
    </source>
</evidence>
<feature type="signal peptide" evidence="1">
    <location>
        <begin position="1"/>
        <end position="40"/>
    </location>
</feature>
<dbReference type="Pfam" id="PF09992">
    <property type="entry name" value="NAGPA"/>
    <property type="match status" value="1"/>
</dbReference>
<gene>
    <name evidence="4" type="ORF">JK361_06045</name>
</gene>
<dbReference type="InterPro" id="IPR036680">
    <property type="entry name" value="SPOR-like_sf"/>
</dbReference>
<dbReference type="GO" id="GO:0016798">
    <property type="term" value="F:hydrolase activity, acting on glycosyl bonds"/>
    <property type="evidence" value="ECO:0007669"/>
    <property type="project" value="UniProtKB-KW"/>
</dbReference>
<dbReference type="PANTHER" id="PTHR40446:SF2">
    <property type="entry name" value="N-ACETYLGLUCOSAMINE-1-PHOSPHODIESTER ALPHA-N-ACETYLGLUCOSAMINIDASE"/>
    <property type="match status" value="1"/>
</dbReference>
<dbReference type="EMBL" id="JAERRH010000002">
    <property type="protein sequence ID" value="MBL1104170.1"/>
    <property type="molecule type" value="Genomic_DNA"/>
</dbReference>
<dbReference type="Proteomes" id="UP000621386">
    <property type="component" value="Unassembled WGS sequence"/>
</dbReference>
<reference evidence="4 5" key="1">
    <citation type="submission" date="2021-01" db="EMBL/GenBank/DDBJ databases">
        <title>WGS of actinomycetes isolated from Thailand.</title>
        <authorList>
            <person name="Thawai C."/>
        </authorList>
    </citation>
    <scope>NUCLEOTIDE SEQUENCE [LARGE SCALE GENOMIC DNA]</scope>
    <source>
        <strain evidence="4 5">CH5-8</strain>
    </source>
</reference>
<dbReference type="SUPFAM" id="SSF110997">
    <property type="entry name" value="Sporulation related repeat"/>
    <property type="match status" value="1"/>
</dbReference>
<accession>A0ABS1NWK0</accession>
<keyword evidence="5" id="KW-1185">Reference proteome</keyword>
<evidence type="ECO:0000313" key="5">
    <source>
        <dbReference type="Proteomes" id="UP000621386"/>
    </source>
</evidence>
<keyword evidence="4" id="KW-0378">Hydrolase</keyword>
<organism evidence="4 5">
    <name type="scientific">Streptomyces musisoli</name>
    <dbReference type="NCBI Taxonomy" id="2802280"/>
    <lineage>
        <taxon>Bacteria</taxon>
        <taxon>Bacillati</taxon>
        <taxon>Actinomycetota</taxon>
        <taxon>Actinomycetes</taxon>
        <taxon>Kitasatosporales</taxon>
        <taxon>Streptomycetaceae</taxon>
        <taxon>Streptomyces</taxon>
    </lineage>
</organism>
<feature type="domain" description="SPOR" evidence="2">
    <location>
        <begin position="129"/>
        <end position="182"/>
    </location>
</feature>
<feature type="domain" description="Phosphodiester glycosidase" evidence="3">
    <location>
        <begin position="371"/>
        <end position="558"/>
    </location>
</feature>
<proteinExistence type="predicted"/>
<comment type="caution">
    <text evidence="4">The sequence shown here is derived from an EMBL/GenBank/DDBJ whole genome shotgun (WGS) entry which is preliminary data.</text>
</comment>
<dbReference type="PANTHER" id="PTHR40446">
    <property type="entry name" value="N-ACETYLGLUCOSAMINE-1-PHOSPHODIESTER ALPHA-N-ACETYLGLUCOSAMINIDASE"/>
    <property type="match status" value="1"/>
</dbReference>
<dbReference type="InterPro" id="IPR018711">
    <property type="entry name" value="NAGPA"/>
</dbReference>
<name>A0ABS1NWK0_9ACTN</name>
<keyword evidence="1" id="KW-0732">Signal</keyword>
<sequence>MRHTHVQGTPRSSARARTRLAVTVVLAVTAPAFLSGAAEAGSGSATHTVPAARVVQAARAVPATRTAVTERWTTQTLAPGVTVRTGALLHPDAKHSWTVTVQAPSKTRWTSDDPDAPMTWAEVATHRWADETARKLQRAGLRPRVESVQWPRYADTPHGLMGYRVRVGHFATQEEAKKAAQDVIAAGFHTTASWTGYDIQEPADRQNIHVAVIDPKTFEGTVEATHDGDVTRRETTSAVARKLNSLVGVNGGFFVLSTADGVPGTMSGIGAYQGELESMAAGSRSALLIEDGGRGIRIADVTSTVTARSGKASYHIQGINRVPGTVRDCGRPGSTPSELPWQDVTCQLADDMVQFTTAFQANLPTGPGVQVVLDAAGRVVSVGTRGGRVPVGGHVLQGIGRAADWLTAHAKSSSRIQVGEVVRTAEGRRVALDDDDSIVSAAPTLVKDGRIDIDAAAEGVIDPEYTSFGYAWANVRQPRTLAGIDGRGRLLLATVDGRLKNGSEGFTIYEAATFMKSLGAVQAMNLDGGGSTAMAVNGTLVNNPSDAAGERPVGDTVQVLPSKY</sequence>
<keyword evidence="4" id="KW-0326">Glycosidase</keyword>